<accession>A0ABT2WEI1</accession>
<evidence type="ECO:0000313" key="2">
    <source>
        <dbReference type="Proteomes" id="UP001208656"/>
    </source>
</evidence>
<dbReference type="InterPro" id="IPR019667">
    <property type="entry name" value="Uncharacterised_YbaK"/>
</dbReference>
<dbReference type="RefSeq" id="WP_173662065.1">
    <property type="nucleotide sequence ID" value="NZ_JAOUSE010000012.1"/>
</dbReference>
<dbReference type="Pfam" id="PF10730">
    <property type="entry name" value="DUF2521"/>
    <property type="match status" value="1"/>
</dbReference>
<organism evidence="1 2">
    <name type="scientific">Pallidibacillus thermolactis</name>
    <dbReference type="NCBI Taxonomy" id="251051"/>
    <lineage>
        <taxon>Bacteria</taxon>
        <taxon>Bacillati</taxon>
        <taxon>Bacillota</taxon>
        <taxon>Bacilli</taxon>
        <taxon>Bacillales</taxon>
        <taxon>Bacillaceae</taxon>
        <taxon>Pallidibacillus</taxon>
    </lineage>
</organism>
<evidence type="ECO:0000313" key="1">
    <source>
        <dbReference type="EMBL" id="MCU9594068.1"/>
    </source>
</evidence>
<proteinExistence type="predicted"/>
<name>A0ABT2WEI1_9BACI</name>
<gene>
    <name evidence="1" type="ORF">OEV82_06320</name>
</gene>
<reference evidence="1 2" key="1">
    <citation type="submission" date="2022-10" db="EMBL/GenBank/DDBJ databases">
        <title>Description of Fervidibacillus gen. nov. in the family Fervidibacillaceae fam. nov. with two species, Fervidibacillus albus sp. nov., and Fervidibacillus halotolerans sp. nov., isolated from tidal flat sediments.</title>
        <authorList>
            <person name="Kwon K.K."/>
            <person name="Yang S.-H."/>
        </authorList>
    </citation>
    <scope>NUCLEOTIDE SEQUENCE [LARGE SCALE GENOMIC DNA]</scope>
    <source>
        <strain evidence="1 2">DSM 23332</strain>
    </source>
</reference>
<protein>
    <submittedName>
        <fullName evidence="1">YbaK family protein</fullName>
    </submittedName>
</protein>
<keyword evidence="2" id="KW-1185">Reference proteome</keyword>
<dbReference type="EMBL" id="JAOUSE010000012">
    <property type="protein sequence ID" value="MCU9594068.1"/>
    <property type="molecule type" value="Genomic_DNA"/>
</dbReference>
<sequence length="151" mass="18012">MHIDITKVDTTFMRRRREQQIKFERSVLRELSISTLKKSVQQFFGRIKSGAGIVFDQAIEEGCFDIALEVYLLGSRYSRLGYYGEPFEEIKYRSQEELDNFSNALFDFITFWGNIPEDEKVTIQRACHLFIEHWFSEGFHKGKMKYKMRIQ</sequence>
<comment type="caution">
    <text evidence="1">The sequence shown here is derived from an EMBL/GenBank/DDBJ whole genome shotgun (WGS) entry which is preliminary data.</text>
</comment>
<dbReference type="Proteomes" id="UP001208656">
    <property type="component" value="Unassembled WGS sequence"/>
</dbReference>